<proteinExistence type="predicted"/>
<gene>
    <name evidence="1" type="primary">SSCI84290.1</name>
</gene>
<protein>
    <submittedName>
        <fullName evidence="1">Uncharacterized protein</fullName>
    </submittedName>
</protein>
<dbReference type="EMBL" id="CCFA01005113">
    <property type="protein sequence ID" value="CDS02210.1"/>
    <property type="molecule type" value="Genomic_DNA"/>
</dbReference>
<reference evidence="2" key="1">
    <citation type="submission" date="2014-06" db="EMBL/GenBank/DDBJ databases">
        <authorList>
            <person name="Berkman P.J."/>
        </authorList>
    </citation>
    <scope>NUCLEOTIDE SEQUENCE [LARGE SCALE GENOMIC DNA]</scope>
</reference>
<keyword evidence="2" id="KW-1185">Reference proteome</keyword>
<dbReference type="AlphaFoldDB" id="A0A0F7S074"/>
<organism evidence="1 2">
    <name type="scientific">Sporisorium scitamineum</name>
    <dbReference type="NCBI Taxonomy" id="49012"/>
    <lineage>
        <taxon>Eukaryota</taxon>
        <taxon>Fungi</taxon>
        <taxon>Dikarya</taxon>
        <taxon>Basidiomycota</taxon>
        <taxon>Ustilaginomycotina</taxon>
        <taxon>Ustilaginomycetes</taxon>
        <taxon>Ustilaginales</taxon>
        <taxon>Ustilaginaceae</taxon>
        <taxon>Sporisorium</taxon>
    </lineage>
</organism>
<evidence type="ECO:0000313" key="2">
    <source>
        <dbReference type="Proteomes" id="UP000242770"/>
    </source>
</evidence>
<name>A0A0F7S074_9BASI</name>
<dbReference type="Proteomes" id="UP000242770">
    <property type="component" value="Unassembled WGS sequence"/>
</dbReference>
<sequence length="55" mass="6636">MPAAERGIKAQKQHDKAIEGLLKLVRAETEEQHNQQWYDYQQKWKLKENWIKTQA</sequence>
<evidence type="ECO:0000313" key="1">
    <source>
        <dbReference type="EMBL" id="CDS02210.1"/>
    </source>
</evidence>
<accession>A0A0F7S074</accession>